<gene>
    <name evidence="2" type="ORF">FBD94_19735</name>
</gene>
<keyword evidence="1" id="KW-0472">Membrane</keyword>
<accession>A0A4U1G5R5</accession>
<dbReference type="EMBL" id="SWDX01000008">
    <property type="protein sequence ID" value="TKC58179.1"/>
    <property type="molecule type" value="Genomic_DNA"/>
</dbReference>
<sequence>MNQTWRIIWISTVIVLLALKLFRYLNKAPEGNAQIIAKIFQTEWHNDGESIEQWVKHALKENRIPYSRFYIKKNINDSNEAVVACTSDDKTYQFYKYNYEQKSLEALEDNGISKPR</sequence>
<reference evidence="2 3" key="1">
    <citation type="submission" date="2019-04" db="EMBL/GenBank/DDBJ databases">
        <title>Pedobacter sp. RP-1-16 sp. nov., isolated from Arctic soil.</title>
        <authorList>
            <person name="Dahal R.H."/>
            <person name="Kim D.-U."/>
        </authorList>
    </citation>
    <scope>NUCLEOTIDE SEQUENCE [LARGE SCALE GENOMIC DNA]</scope>
    <source>
        <strain evidence="2 3">RP-1-16</strain>
    </source>
</reference>
<evidence type="ECO:0000313" key="3">
    <source>
        <dbReference type="Proteomes" id="UP000309594"/>
    </source>
</evidence>
<evidence type="ECO:0000313" key="2">
    <source>
        <dbReference type="EMBL" id="TKC58179.1"/>
    </source>
</evidence>
<keyword evidence="1" id="KW-0812">Transmembrane</keyword>
<protein>
    <submittedName>
        <fullName evidence="2">Uncharacterized protein</fullName>
    </submittedName>
</protein>
<dbReference type="RefSeq" id="WP_136881469.1">
    <property type="nucleotide sequence ID" value="NZ_SWDX01000008.1"/>
</dbReference>
<name>A0A4U1G5R5_9SPHI</name>
<comment type="caution">
    <text evidence="2">The sequence shown here is derived from an EMBL/GenBank/DDBJ whole genome shotgun (WGS) entry which is preliminary data.</text>
</comment>
<organism evidence="2 3">
    <name type="scientific">Pedobacter hiemivivus</name>
    <dbReference type="NCBI Taxonomy" id="2530454"/>
    <lineage>
        <taxon>Bacteria</taxon>
        <taxon>Pseudomonadati</taxon>
        <taxon>Bacteroidota</taxon>
        <taxon>Sphingobacteriia</taxon>
        <taxon>Sphingobacteriales</taxon>
        <taxon>Sphingobacteriaceae</taxon>
        <taxon>Pedobacter</taxon>
    </lineage>
</organism>
<evidence type="ECO:0000256" key="1">
    <source>
        <dbReference type="SAM" id="Phobius"/>
    </source>
</evidence>
<dbReference type="AlphaFoldDB" id="A0A4U1G5R5"/>
<proteinExistence type="predicted"/>
<feature type="transmembrane region" description="Helical" evidence="1">
    <location>
        <begin position="6"/>
        <end position="25"/>
    </location>
</feature>
<keyword evidence="1" id="KW-1133">Transmembrane helix</keyword>
<dbReference type="Proteomes" id="UP000309594">
    <property type="component" value="Unassembled WGS sequence"/>
</dbReference>